<gene>
    <name evidence="3" type="ORF">MUN87_10850</name>
</gene>
<keyword evidence="3" id="KW-0808">Transferase</keyword>
<dbReference type="GO" id="GO:0016757">
    <property type="term" value="F:glycosyltransferase activity"/>
    <property type="evidence" value="ECO:0007669"/>
    <property type="project" value="UniProtKB-KW"/>
</dbReference>
<dbReference type="Gene3D" id="3.90.550.10">
    <property type="entry name" value="Spore Coat Polysaccharide Biosynthesis Protein SpsA, Chain A"/>
    <property type="match status" value="1"/>
</dbReference>
<dbReference type="PANTHER" id="PTHR43685:SF2">
    <property type="entry name" value="GLYCOSYLTRANSFERASE 2-LIKE DOMAIN-CONTAINING PROTEIN"/>
    <property type="match status" value="1"/>
</dbReference>
<sequence>MSNPKVSVLITTYNRHVALAELLAALIEQTFQDFEVIIINDAGKPVDHVVALYPELQISVIQLSENHYHVYARNQGLRVARGKFIMLMDDDDLPLSTHLETMIQHIERVDLVYSDVEIVNYHKGDKSRTPLNHQLFAYDFNLAAMRTFSTYVPSGSLYRKSLHKDIGLFDEEVRNYWDWDFFLRIAEKHRIKRVAVASILYEFSEYGQNQSKKLDSMRLYLDRLSEKHQLGSLPTKNFFLLLDEPEVKKRQAESQRVWDGKTMPKSRLNS</sequence>
<name>A0ABY4GT71_9BACI</name>
<evidence type="ECO:0000256" key="1">
    <source>
        <dbReference type="SAM" id="MobiDB-lite"/>
    </source>
</evidence>
<dbReference type="SUPFAM" id="SSF53448">
    <property type="entry name" value="Nucleotide-diphospho-sugar transferases"/>
    <property type="match status" value="1"/>
</dbReference>
<dbReference type="Pfam" id="PF00535">
    <property type="entry name" value="Glycos_transf_2"/>
    <property type="match status" value="1"/>
</dbReference>
<organism evidence="3 4">
    <name type="scientific">Gracilibacillus salinarum</name>
    <dbReference type="NCBI Taxonomy" id="2932255"/>
    <lineage>
        <taxon>Bacteria</taxon>
        <taxon>Bacillati</taxon>
        <taxon>Bacillota</taxon>
        <taxon>Bacilli</taxon>
        <taxon>Bacillales</taxon>
        <taxon>Bacillaceae</taxon>
        <taxon>Gracilibacillus</taxon>
    </lineage>
</organism>
<dbReference type="EC" id="2.4.-.-" evidence="3"/>
<evidence type="ECO:0000313" key="4">
    <source>
        <dbReference type="Proteomes" id="UP000831537"/>
    </source>
</evidence>
<evidence type="ECO:0000259" key="2">
    <source>
        <dbReference type="Pfam" id="PF00535"/>
    </source>
</evidence>
<dbReference type="EMBL" id="CP095071">
    <property type="protein sequence ID" value="UOQ87345.1"/>
    <property type="molecule type" value="Genomic_DNA"/>
</dbReference>
<feature type="compositionally biased region" description="Basic and acidic residues" evidence="1">
    <location>
        <begin position="249"/>
        <end position="259"/>
    </location>
</feature>
<evidence type="ECO:0000313" key="3">
    <source>
        <dbReference type="EMBL" id="UOQ87345.1"/>
    </source>
</evidence>
<feature type="domain" description="Glycosyltransferase 2-like" evidence="2">
    <location>
        <begin position="7"/>
        <end position="166"/>
    </location>
</feature>
<dbReference type="RefSeq" id="WP_244747783.1">
    <property type="nucleotide sequence ID" value="NZ_CP095071.1"/>
</dbReference>
<dbReference type="InterPro" id="IPR050834">
    <property type="entry name" value="Glycosyltransf_2"/>
</dbReference>
<protein>
    <submittedName>
        <fullName evidence="3">Glycosyltransferase</fullName>
        <ecNumber evidence="3">2.4.-.-</ecNumber>
    </submittedName>
</protein>
<dbReference type="InterPro" id="IPR029044">
    <property type="entry name" value="Nucleotide-diphossugar_trans"/>
</dbReference>
<reference evidence="3 4" key="1">
    <citation type="submission" date="2022-04" db="EMBL/GenBank/DDBJ databases">
        <title>Gracilibacillus sp. isolated from saltern.</title>
        <authorList>
            <person name="Won M."/>
            <person name="Lee C.-M."/>
            <person name="Woen H.-Y."/>
            <person name="Kwon S.-W."/>
        </authorList>
    </citation>
    <scope>NUCLEOTIDE SEQUENCE [LARGE SCALE GENOMIC DNA]</scope>
    <source>
        <strain evidence="3 4">SSPM10-3</strain>
    </source>
</reference>
<feature type="region of interest" description="Disordered" evidence="1">
    <location>
        <begin position="249"/>
        <end position="270"/>
    </location>
</feature>
<dbReference type="InterPro" id="IPR001173">
    <property type="entry name" value="Glyco_trans_2-like"/>
</dbReference>
<accession>A0ABY4GT71</accession>
<keyword evidence="4" id="KW-1185">Reference proteome</keyword>
<proteinExistence type="predicted"/>
<keyword evidence="3" id="KW-0328">Glycosyltransferase</keyword>
<dbReference type="Proteomes" id="UP000831537">
    <property type="component" value="Chromosome"/>
</dbReference>
<dbReference type="PANTHER" id="PTHR43685">
    <property type="entry name" value="GLYCOSYLTRANSFERASE"/>
    <property type="match status" value="1"/>
</dbReference>